<name>A0AAP2MP15_9BURK</name>
<comment type="caution">
    <text evidence="1">The sequence shown here is derived from an EMBL/GenBank/DDBJ whole genome shotgun (WGS) entry which is preliminary data.</text>
</comment>
<evidence type="ECO:0000313" key="2">
    <source>
        <dbReference type="Proteomes" id="UP001196915"/>
    </source>
</evidence>
<dbReference type="EMBL" id="JAHPMX010000005">
    <property type="protein sequence ID" value="MBU9357254.1"/>
    <property type="molecule type" value="Genomic_DNA"/>
</dbReference>
<proteinExistence type="predicted"/>
<reference evidence="1" key="1">
    <citation type="submission" date="2021-06" db="EMBL/GenBank/DDBJ databases">
        <title>A collection of bacterial strains from the Burkholderia cepacia Research Laboratory and Repository.</title>
        <authorList>
            <person name="Lipuma J."/>
            <person name="Spilker T."/>
        </authorList>
    </citation>
    <scope>NUCLEOTIDE SEQUENCE</scope>
    <source>
        <strain evidence="1">AU37435</strain>
    </source>
</reference>
<organism evidence="1 2">
    <name type="scientific">Burkholderia multivorans</name>
    <dbReference type="NCBI Taxonomy" id="87883"/>
    <lineage>
        <taxon>Bacteria</taxon>
        <taxon>Pseudomonadati</taxon>
        <taxon>Pseudomonadota</taxon>
        <taxon>Betaproteobacteria</taxon>
        <taxon>Burkholderiales</taxon>
        <taxon>Burkholderiaceae</taxon>
        <taxon>Burkholderia</taxon>
        <taxon>Burkholderia cepacia complex</taxon>
    </lineage>
</organism>
<dbReference type="Proteomes" id="UP001196915">
    <property type="component" value="Unassembled WGS sequence"/>
</dbReference>
<sequence length="54" mass="6244">MTTNVNVIDAMVDRTLMSLDGIREDLKNIDEMDGVEDVVYPFSCQLCGFSYWHR</sequence>
<dbReference type="RefSeq" id="WP_157160118.1">
    <property type="nucleotide sequence ID" value="NZ_CAJHCY010000014.1"/>
</dbReference>
<evidence type="ECO:0000313" key="1">
    <source>
        <dbReference type="EMBL" id="MBU9357254.1"/>
    </source>
</evidence>
<protein>
    <submittedName>
        <fullName evidence="1">Uncharacterized protein</fullName>
    </submittedName>
</protein>
<gene>
    <name evidence="1" type="ORF">KTE52_13025</name>
</gene>
<accession>A0AAP2MP15</accession>
<dbReference type="AlphaFoldDB" id="A0AAP2MP15"/>